<accession>A0A0B7BJE9</accession>
<proteinExistence type="predicted"/>
<keyword evidence="6" id="KW-0391">Immunity</keyword>
<keyword evidence="4" id="KW-0863">Zinc-finger</keyword>
<name>A0A0B7BJE9_9EUPU</name>
<feature type="domain" description="RZ-type" evidence="7">
    <location>
        <begin position="1"/>
        <end position="36"/>
    </location>
</feature>
<reference evidence="8" key="1">
    <citation type="submission" date="2014-12" db="EMBL/GenBank/DDBJ databases">
        <title>Insight into the proteome of Arion vulgaris.</title>
        <authorList>
            <person name="Aradska J."/>
            <person name="Bulat T."/>
            <person name="Smidak R."/>
            <person name="Sarate P."/>
            <person name="Gangsoo J."/>
            <person name="Sialana F."/>
            <person name="Bilban M."/>
            <person name="Lubec G."/>
        </authorList>
    </citation>
    <scope>NUCLEOTIDE SEQUENCE</scope>
    <source>
        <tissue evidence="8">Skin</tissue>
    </source>
</reference>
<dbReference type="EMBL" id="HACG01045430">
    <property type="protein sequence ID" value="CEK92295.1"/>
    <property type="molecule type" value="Transcribed_RNA"/>
</dbReference>
<evidence type="ECO:0000313" key="8">
    <source>
        <dbReference type="EMBL" id="CEK92295.1"/>
    </source>
</evidence>
<dbReference type="GO" id="GO:0008270">
    <property type="term" value="F:zinc ion binding"/>
    <property type="evidence" value="ECO:0007669"/>
    <property type="project" value="UniProtKB-KW"/>
</dbReference>
<organism evidence="8">
    <name type="scientific">Arion vulgaris</name>
    <dbReference type="NCBI Taxonomy" id="1028688"/>
    <lineage>
        <taxon>Eukaryota</taxon>
        <taxon>Metazoa</taxon>
        <taxon>Spiralia</taxon>
        <taxon>Lophotrochozoa</taxon>
        <taxon>Mollusca</taxon>
        <taxon>Gastropoda</taxon>
        <taxon>Heterobranchia</taxon>
        <taxon>Euthyneura</taxon>
        <taxon>Panpulmonata</taxon>
        <taxon>Eupulmonata</taxon>
        <taxon>Stylommatophora</taxon>
        <taxon>Helicina</taxon>
        <taxon>Arionoidea</taxon>
        <taxon>Arionidae</taxon>
        <taxon>Arion</taxon>
    </lineage>
</organism>
<gene>
    <name evidence="8" type="primary">ORF187553</name>
</gene>
<evidence type="ECO:0000256" key="6">
    <source>
        <dbReference type="ARBA" id="ARBA00022859"/>
    </source>
</evidence>
<evidence type="ECO:0000256" key="4">
    <source>
        <dbReference type="ARBA" id="ARBA00022771"/>
    </source>
</evidence>
<dbReference type="InterPro" id="IPR046439">
    <property type="entry name" value="ZF_RZ_dom"/>
</dbReference>
<dbReference type="Pfam" id="PF20173">
    <property type="entry name" value="ZnF_RZ-type"/>
    <property type="match status" value="1"/>
</dbReference>
<sequence>MEEAKCPECHARIGGTNHRLLTDNAQAPEMDNAERPIWDNINADRELALRLQQQLDEF</sequence>
<comment type="subcellular location">
    <subcellularLocation>
        <location evidence="1">Cytoplasm</location>
    </subcellularLocation>
</comment>
<evidence type="ECO:0000256" key="5">
    <source>
        <dbReference type="ARBA" id="ARBA00022833"/>
    </source>
</evidence>
<evidence type="ECO:0000256" key="3">
    <source>
        <dbReference type="ARBA" id="ARBA00022723"/>
    </source>
</evidence>
<keyword evidence="3" id="KW-0479">Metal-binding</keyword>
<keyword evidence="5" id="KW-0862">Zinc</keyword>
<evidence type="ECO:0000259" key="7">
    <source>
        <dbReference type="PROSITE" id="PS51981"/>
    </source>
</evidence>
<evidence type="ECO:0000256" key="1">
    <source>
        <dbReference type="ARBA" id="ARBA00004496"/>
    </source>
</evidence>
<dbReference type="GO" id="GO:0005737">
    <property type="term" value="C:cytoplasm"/>
    <property type="evidence" value="ECO:0007669"/>
    <property type="project" value="UniProtKB-SubCell"/>
</dbReference>
<protein>
    <recommendedName>
        <fullName evidence="7">RZ-type domain-containing protein</fullName>
    </recommendedName>
</protein>
<keyword evidence="2" id="KW-0963">Cytoplasm</keyword>
<evidence type="ECO:0000256" key="2">
    <source>
        <dbReference type="ARBA" id="ARBA00022490"/>
    </source>
</evidence>
<dbReference type="GO" id="GO:0002376">
    <property type="term" value="P:immune system process"/>
    <property type="evidence" value="ECO:0007669"/>
    <property type="project" value="UniProtKB-KW"/>
</dbReference>
<dbReference type="AlphaFoldDB" id="A0A0B7BJE9"/>
<dbReference type="PROSITE" id="PS51981">
    <property type="entry name" value="ZF_RZ"/>
    <property type="match status" value="1"/>
</dbReference>